<gene>
    <name evidence="3" type="ORF">FGO68_gene8305</name>
</gene>
<dbReference type="InterPro" id="IPR006652">
    <property type="entry name" value="Kelch_1"/>
</dbReference>
<dbReference type="Pfam" id="PF01344">
    <property type="entry name" value="Kelch_1"/>
    <property type="match status" value="1"/>
</dbReference>
<dbReference type="SUPFAM" id="SSF117281">
    <property type="entry name" value="Kelch motif"/>
    <property type="match status" value="1"/>
</dbReference>
<keyword evidence="2" id="KW-0677">Repeat</keyword>
<dbReference type="Gene3D" id="2.120.10.80">
    <property type="entry name" value="Kelch-type beta propeller"/>
    <property type="match status" value="1"/>
</dbReference>
<dbReference type="PANTHER" id="PTHR46344">
    <property type="entry name" value="OS02G0202900 PROTEIN"/>
    <property type="match status" value="1"/>
</dbReference>
<evidence type="ECO:0000256" key="2">
    <source>
        <dbReference type="ARBA" id="ARBA00022737"/>
    </source>
</evidence>
<organism evidence="3 4">
    <name type="scientific">Halteria grandinella</name>
    <dbReference type="NCBI Taxonomy" id="5974"/>
    <lineage>
        <taxon>Eukaryota</taxon>
        <taxon>Sar</taxon>
        <taxon>Alveolata</taxon>
        <taxon>Ciliophora</taxon>
        <taxon>Intramacronucleata</taxon>
        <taxon>Spirotrichea</taxon>
        <taxon>Stichotrichia</taxon>
        <taxon>Sporadotrichida</taxon>
        <taxon>Halteriidae</taxon>
        <taxon>Halteria</taxon>
    </lineage>
</organism>
<dbReference type="InterPro" id="IPR015915">
    <property type="entry name" value="Kelch-typ_b-propeller"/>
</dbReference>
<evidence type="ECO:0000313" key="3">
    <source>
        <dbReference type="EMBL" id="TNV83519.1"/>
    </source>
</evidence>
<reference evidence="3" key="1">
    <citation type="submission" date="2019-06" db="EMBL/GenBank/DDBJ databases">
        <authorList>
            <person name="Zheng W."/>
        </authorList>
    </citation>
    <scope>NUCLEOTIDE SEQUENCE</scope>
    <source>
        <strain evidence="3">QDHG01</strain>
    </source>
</reference>
<protein>
    <submittedName>
        <fullName evidence="3">Uncharacterized protein</fullName>
    </submittedName>
</protein>
<evidence type="ECO:0000256" key="1">
    <source>
        <dbReference type="ARBA" id="ARBA00022441"/>
    </source>
</evidence>
<proteinExistence type="predicted"/>
<dbReference type="PANTHER" id="PTHR46344:SF27">
    <property type="entry name" value="KELCH REPEAT SUPERFAMILY PROTEIN"/>
    <property type="match status" value="1"/>
</dbReference>
<name>A0A8J8NZL6_HALGN</name>
<dbReference type="EMBL" id="RRYP01003759">
    <property type="protein sequence ID" value="TNV83519.1"/>
    <property type="molecule type" value="Genomic_DNA"/>
</dbReference>
<accession>A0A8J8NZL6</accession>
<dbReference type="Proteomes" id="UP000785679">
    <property type="component" value="Unassembled WGS sequence"/>
</dbReference>
<dbReference type="OrthoDB" id="45365at2759"/>
<keyword evidence="4" id="KW-1185">Reference proteome</keyword>
<dbReference type="AlphaFoldDB" id="A0A8J8NZL6"/>
<keyword evidence="1" id="KW-0880">Kelch repeat</keyword>
<comment type="caution">
    <text evidence="3">The sequence shown here is derived from an EMBL/GenBank/DDBJ whole genome shotgun (WGS) entry which is preliminary data.</text>
</comment>
<evidence type="ECO:0000313" key="4">
    <source>
        <dbReference type="Proteomes" id="UP000785679"/>
    </source>
</evidence>
<sequence length="181" mass="21060">MVKHNAFYNNQVFPFCERYDSQKNKWKIIAPMNIARSGAALCSFKNQYLFSFGGRVDQKRIVDVIECYDIKSDAWQIIESSDCDKSNWIPAYMSNAYQITDKEIMIFGGKSALTFQIFDGVFVFDIERMAIKERGSLVNPCSFMNTPLVFNHHLYAYGNDVYVHRYNIPEQKWSCIPKTLV</sequence>